<evidence type="ECO:0000313" key="2">
    <source>
        <dbReference type="EMBL" id="MFC4403396.1"/>
    </source>
</evidence>
<keyword evidence="1" id="KW-0472">Membrane</keyword>
<dbReference type="Pfam" id="PF06196">
    <property type="entry name" value="DUF997"/>
    <property type="match status" value="1"/>
</dbReference>
<evidence type="ECO:0000256" key="1">
    <source>
        <dbReference type="SAM" id="Phobius"/>
    </source>
</evidence>
<gene>
    <name evidence="2" type="ORF">ACFOY7_09920</name>
</gene>
<evidence type="ECO:0000313" key="3">
    <source>
        <dbReference type="Proteomes" id="UP001595882"/>
    </source>
</evidence>
<dbReference type="PANTHER" id="PTHR39174:SF1">
    <property type="entry name" value="INNER MEMBRANE PROTEIN"/>
    <property type="match status" value="1"/>
</dbReference>
<organism evidence="2 3">
    <name type="scientific">Gracilibacillus xinjiangensis</name>
    <dbReference type="NCBI Taxonomy" id="1193282"/>
    <lineage>
        <taxon>Bacteria</taxon>
        <taxon>Bacillati</taxon>
        <taxon>Bacillota</taxon>
        <taxon>Bacilli</taxon>
        <taxon>Bacillales</taxon>
        <taxon>Bacillaceae</taxon>
        <taxon>Gracilibacillus</taxon>
    </lineage>
</organism>
<dbReference type="PANTHER" id="PTHR39174">
    <property type="entry name" value="INNER MEMBRANE PROTEIN-RELATED"/>
    <property type="match status" value="1"/>
</dbReference>
<dbReference type="EMBL" id="JBHSDT010000004">
    <property type="protein sequence ID" value="MFC4403396.1"/>
    <property type="molecule type" value="Genomic_DNA"/>
</dbReference>
<dbReference type="RefSeq" id="WP_390251889.1">
    <property type="nucleotide sequence ID" value="NZ_JBHSDT010000004.1"/>
</dbReference>
<name>A0ABV8WXS3_9BACI</name>
<sequence length="91" mass="10694">MSQRKDYRFKIANREALIGVGLVIFNFIWWFGFAYGLGSGDITEYQYILGFPAWFFYSCIAGVLIMSVLVFIIVRKFFVNVPFDNEELEKR</sequence>
<comment type="caution">
    <text evidence="2">The sequence shown here is derived from an EMBL/GenBank/DDBJ whole genome shotgun (WGS) entry which is preliminary data.</text>
</comment>
<reference evidence="3" key="1">
    <citation type="journal article" date="2019" name="Int. J. Syst. Evol. Microbiol.">
        <title>The Global Catalogue of Microorganisms (GCM) 10K type strain sequencing project: providing services to taxonomists for standard genome sequencing and annotation.</title>
        <authorList>
            <consortium name="The Broad Institute Genomics Platform"/>
            <consortium name="The Broad Institute Genome Sequencing Center for Infectious Disease"/>
            <person name="Wu L."/>
            <person name="Ma J."/>
        </authorList>
    </citation>
    <scope>NUCLEOTIDE SEQUENCE [LARGE SCALE GENOMIC DNA]</scope>
    <source>
        <strain evidence="3">CCUG 37865</strain>
    </source>
</reference>
<protein>
    <submittedName>
        <fullName evidence="2">YhdT family protein</fullName>
    </submittedName>
</protein>
<accession>A0ABV8WXS3</accession>
<dbReference type="InterPro" id="IPR010398">
    <property type="entry name" value="DUF997"/>
</dbReference>
<feature type="transmembrane region" description="Helical" evidence="1">
    <location>
        <begin position="55"/>
        <end position="74"/>
    </location>
</feature>
<keyword evidence="1" id="KW-0812">Transmembrane</keyword>
<dbReference type="Proteomes" id="UP001595882">
    <property type="component" value="Unassembled WGS sequence"/>
</dbReference>
<keyword evidence="3" id="KW-1185">Reference proteome</keyword>
<feature type="transmembrane region" description="Helical" evidence="1">
    <location>
        <begin position="16"/>
        <end position="35"/>
    </location>
</feature>
<proteinExistence type="predicted"/>
<keyword evidence="1" id="KW-1133">Transmembrane helix</keyword>